<feature type="domain" description="RNase H type-1" evidence="1">
    <location>
        <begin position="261"/>
        <end position="382"/>
    </location>
</feature>
<dbReference type="Pfam" id="PF13456">
    <property type="entry name" value="RVT_3"/>
    <property type="match status" value="1"/>
</dbReference>
<dbReference type="CDD" id="cd06222">
    <property type="entry name" value="RNase_H_like"/>
    <property type="match status" value="1"/>
</dbReference>
<gene>
    <name evidence="3" type="ORF">DH2020_021709</name>
</gene>
<dbReference type="SUPFAM" id="SSF53098">
    <property type="entry name" value="Ribonuclease H-like"/>
    <property type="match status" value="1"/>
</dbReference>
<evidence type="ECO:0000259" key="1">
    <source>
        <dbReference type="Pfam" id="PF13456"/>
    </source>
</evidence>
<dbReference type="InterPro" id="IPR036397">
    <property type="entry name" value="RNaseH_sf"/>
</dbReference>
<evidence type="ECO:0000313" key="3">
    <source>
        <dbReference type="EMBL" id="KAK6144889.1"/>
    </source>
</evidence>
<dbReference type="Proteomes" id="UP001318860">
    <property type="component" value="Unassembled WGS sequence"/>
</dbReference>
<reference evidence="3 4" key="1">
    <citation type="journal article" date="2021" name="Comput. Struct. Biotechnol. J.">
        <title>De novo genome assembly of the potent medicinal plant Rehmannia glutinosa using nanopore technology.</title>
        <authorList>
            <person name="Ma L."/>
            <person name="Dong C."/>
            <person name="Song C."/>
            <person name="Wang X."/>
            <person name="Zheng X."/>
            <person name="Niu Y."/>
            <person name="Chen S."/>
            <person name="Feng W."/>
        </authorList>
    </citation>
    <scope>NUCLEOTIDE SEQUENCE [LARGE SCALE GENOMIC DNA]</scope>
    <source>
        <strain evidence="3">DH-2019</strain>
    </source>
</reference>
<sequence length="509" mass="58549">MSPQVAGLEDMTVSDLFIPGLYEWDLNIIEEYFCERDVNQILRIPLYYSDEKDSIIWHHSKTGAYTVKSGYKLLVNSIIDEQLGTAGAWRKIWQMKVPSKIKFFLWRACTNCLPTRSNLAHKGINITQVCVICENQLENNFHMFLSCKFAIECWRFSHYGALVNRVANTVESFASWFFKMMEETTPSILAKVSMVLWSIWKQRNSKLWKNHYTNAAATVKNALDFLDMWIDARLYVPLQSEMTISPCKLWHPPQSSTLKCNIDAAFFRDQKRVGIGMVLRDDIGHVLLCRTCWFLGDIDVLEGESRGLLEGLQWVRSLGFFDVIFGVDAKGIVDVLNDSEEIWTEVGKIIRVSKTILSSEPLYRVQYVSRQANIVAHALARASNSHASPTIWVEPSDFVVAHLNYFMMVHFKDISSPPSIQYLVILGDENHDIERGTILAVYDPLVGRYAKQLLKLTNRIYLKEWSREIPPVKDSKSKMWALEATHHQQSDEPISLLILRRRTIKGKAT</sequence>
<evidence type="ECO:0000313" key="4">
    <source>
        <dbReference type="Proteomes" id="UP001318860"/>
    </source>
</evidence>
<dbReference type="EMBL" id="JABTTQ020000012">
    <property type="protein sequence ID" value="KAK6144889.1"/>
    <property type="molecule type" value="Genomic_DNA"/>
</dbReference>
<organism evidence="3 4">
    <name type="scientific">Rehmannia glutinosa</name>
    <name type="common">Chinese foxglove</name>
    <dbReference type="NCBI Taxonomy" id="99300"/>
    <lineage>
        <taxon>Eukaryota</taxon>
        <taxon>Viridiplantae</taxon>
        <taxon>Streptophyta</taxon>
        <taxon>Embryophyta</taxon>
        <taxon>Tracheophyta</taxon>
        <taxon>Spermatophyta</taxon>
        <taxon>Magnoliopsida</taxon>
        <taxon>eudicotyledons</taxon>
        <taxon>Gunneridae</taxon>
        <taxon>Pentapetalae</taxon>
        <taxon>asterids</taxon>
        <taxon>lamiids</taxon>
        <taxon>Lamiales</taxon>
        <taxon>Orobanchaceae</taxon>
        <taxon>Rehmannieae</taxon>
        <taxon>Rehmannia</taxon>
    </lineage>
</organism>
<dbReference type="Pfam" id="PF13966">
    <property type="entry name" value="zf-RVT"/>
    <property type="match status" value="1"/>
</dbReference>
<dbReference type="InterPro" id="IPR002156">
    <property type="entry name" value="RNaseH_domain"/>
</dbReference>
<name>A0ABR0WFP0_REHGL</name>
<accession>A0ABR0WFP0</accession>
<proteinExistence type="predicted"/>
<dbReference type="InterPro" id="IPR052929">
    <property type="entry name" value="RNase_H-like_EbsB-rel"/>
</dbReference>
<evidence type="ECO:0000259" key="2">
    <source>
        <dbReference type="Pfam" id="PF13966"/>
    </source>
</evidence>
<dbReference type="InterPro" id="IPR012337">
    <property type="entry name" value="RNaseH-like_sf"/>
</dbReference>
<dbReference type="Gene3D" id="3.30.420.10">
    <property type="entry name" value="Ribonuclease H-like superfamily/Ribonuclease H"/>
    <property type="match status" value="1"/>
</dbReference>
<feature type="domain" description="Reverse transcriptase zinc-binding" evidence="2">
    <location>
        <begin position="65"/>
        <end position="154"/>
    </location>
</feature>
<protein>
    <submittedName>
        <fullName evidence="3">Uncharacterized protein</fullName>
    </submittedName>
</protein>
<comment type="caution">
    <text evidence="3">The sequence shown here is derived from an EMBL/GenBank/DDBJ whole genome shotgun (WGS) entry which is preliminary data.</text>
</comment>
<keyword evidence="4" id="KW-1185">Reference proteome</keyword>
<dbReference type="InterPro" id="IPR044730">
    <property type="entry name" value="RNase_H-like_dom_plant"/>
</dbReference>
<dbReference type="InterPro" id="IPR026960">
    <property type="entry name" value="RVT-Znf"/>
</dbReference>
<dbReference type="PANTHER" id="PTHR47074:SF54">
    <property type="entry name" value="RNASE H TYPE-1 DOMAIN-CONTAINING PROTEIN"/>
    <property type="match status" value="1"/>
</dbReference>
<dbReference type="PANTHER" id="PTHR47074">
    <property type="entry name" value="BNAC02G40300D PROTEIN"/>
    <property type="match status" value="1"/>
</dbReference>